<dbReference type="PANTHER" id="PTHR33447:SF2">
    <property type="entry name" value="GLUTATHIONE GAMMA-GLUTAMYLCYSTEINYLTRANSFERASE"/>
    <property type="match status" value="1"/>
</dbReference>
<evidence type="ECO:0000313" key="6">
    <source>
        <dbReference type="EMBL" id="KYF84558.1"/>
    </source>
</evidence>
<evidence type="ECO:0000256" key="1">
    <source>
        <dbReference type="ARBA" id="ARBA00012468"/>
    </source>
</evidence>
<evidence type="ECO:0000256" key="2">
    <source>
        <dbReference type="ARBA" id="ARBA00022539"/>
    </source>
</evidence>
<keyword evidence="4" id="KW-0479">Metal-binding</keyword>
<dbReference type="PROSITE" id="PS51443">
    <property type="entry name" value="PCS"/>
    <property type="match status" value="1"/>
</dbReference>
<evidence type="ECO:0000313" key="7">
    <source>
        <dbReference type="Proteomes" id="UP000075635"/>
    </source>
</evidence>
<dbReference type="InterPro" id="IPR038765">
    <property type="entry name" value="Papain-like_cys_pep_sf"/>
</dbReference>
<sequence length="225" mass="24364">MKRALRIAAAAVVLLAVLFVARLYLSIRFGRQPTVDPTLVARSVHQEPALLAEAKALPVARTFPQSLHFQQNGTFCGPASLVNVLASLGSPVADESAALEGSGLCLTGICIGGLTLDDLAQVVRARGRTATVLRDLTPEQLQEHLRRSNDPARRYIVNFARPPIFSIGGGHHSPVGGYLEDRDLVYVLDVYQSFQPWLVERAKLFAAIDTVDSSSGKKRGLLLIE</sequence>
<dbReference type="AlphaFoldDB" id="A0A150RXN0"/>
<protein>
    <recommendedName>
        <fullName evidence="1">glutathione gamma-glutamylcysteinyltransferase</fullName>
        <ecNumber evidence="1">2.3.2.15</ecNumber>
    </recommendedName>
</protein>
<feature type="domain" description="Peptidase C83" evidence="5">
    <location>
        <begin position="1"/>
        <end position="225"/>
    </location>
</feature>
<keyword evidence="3" id="KW-0808">Transferase</keyword>
<dbReference type="EC" id="2.3.2.15" evidence="1"/>
<dbReference type="Proteomes" id="UP000075635">
    <property type="component" value="Unassembled WGS sequence"/>
</dbReference>
<evidence type="ECO:0000256" key="4">
    <source>
        <dbReference type="ARBA" id="ARBA00022723"/>
    </source>
</evidence>
<dbReference type="GO" id="GO:0098849">
    <property type="term" value="P:cellular detoxification of cadmium ion"/>
    <property type="evidence" value="ECO:0007669"/>
    <property type="project" value="TreeGrafter"/>
</dbReference>
<dbReference type="SUPFAM" id="SSF54001">
    <property type="entry name" value="Cysteine proteinases"/>
    <property type="match status" value="1"/>
</dbReference>
<dbReference type="InterPro" id="IPR040409">
    <property type="entry name" value="PCS-like"/>
</dbReference>
<proteinExistence type="predicted"/>
<evidence type="ECO:0000259" key="5">
    <source>
        <dbReference type="PROSITE" id="PS51443"/>
    </source>
</evidence>
<keyword evidence="2" id="KW-0104">Cadmium</keyword>
<dbReference type="Pfam" id="PF05023">
    <property type="entry name" value="Phytochelatin"/>
    <property type="match status" value="1"/>
</dbReference>
<accession>A0A150RXN0</accession>
<comment type="caution">
    <text evidence="6">The sequence shown here is derived from an EMBL/GenBank/DDBJ whole genome shotgun (WGS) entry which is preliminary data.</text>
</comment>
<dbReference type="GO" id="GO:0046872">
    <property type="term" value="F:metal ion binding"/>
    <property type="evidence" value="ECO:0007669"/>
    <property type="project" value="UniProtKB-KW"/>
</dbReference>
<gene>
    <name evidence="6" type="ORF">BE17_45790</name>
</gene>
<dbReference type="GO" id="GO:0016756">
    <property type="term" value="F:glutathione gamma-glutamylcysteinyltransferase activity"/>
    <property type="evidence" value="ECO:0007669"/>
    <property type="project" value="UniProtKB-EC"/>
</dbReference>
<dbReference type="GO" id="GO:0010273">
    <property type="term" value="P:detoxification of copper ion"/>
    <property type="evidence" value="ECO:0007669"/>
    <property type="project" value="TreeGrafter"/>
</dbReference>
<dbReference type="Gene3D" id="3.90.70.30">
    <property type="entry name" value="Phytochelatin synthase, N-terminal domain"/>
    <property type="match status" value="1"/>
</dbReference>
<dbReference type="EMBL" id="JEMB01001903">
    <property type="protein sequence ID" value="KYF84558.1"/>
    <property type="molecule type" value="Genomic_DNA"/>
</dbReference>
<organism evidence="6 7">
    <name type="scientific">Sorangium cellulosum</name>
    <name type="common">Polyangium cellulosum</name>
    <dbReference type="NCBI Taxonomy" id="56"/>
    <lineage>
        <taxon>Bacteria</taxon>
        <taxon>Pseudomonadati</taxon>
        <taxon>Myxococcota</taxon>
        <taxon>Polyangia</taxon>
        <taxon>Polyangiales</taxon>
        <taxon>Polyangiaceae</taxon>
        <taxon>Sorangium</taxon>
    </lineage>
</organism>
<dbReference type="GO" id="GO:0046938">
    <property type="term" value="P:phytochelatin biosynthetic process"/>
    <property type="evidence" value="ECO:0007669"/>
    <property type="project" value="InterPro"/>
</dbReference>
<dbReference type="InterPro" id="IPR038156">
    <property type="entry name" value="PCS_N_sf"/>
</dbReference>
<evidence type="ECO:0000256" key="3">
    <source>
        <dbReference type="ARBA" id="ARBA00022679"/>
    </source>
</evidence>
<reference evidence="6 7" key="1">
    <citation type="submission" date="2014-02" db="EMBL/GenBank/DDBJ databases">
        <title>The small core and large imbalanced accessory genome model reveals a collaborative survival strategy of Sorangium cellulosum strains in nature.</title>
        <authorList>
            <person name="Han K."/>
            <person name="Peng R."/>
            <person name="Blom J."/>
            <person name="Li Y.-Z."/>
        </authorList>
    </citation>
    <scope>NUCLEOTIDE SEQUENCE [LARGE SCALE GENOMIC DNA]</scope>
    <source>
        <strain evidence="6 7">So0011-07</strain>
    </source>
</reference>
<dbReference type="InterPro" id="IPR007719">
    <property type="entry name" value="PCS_N"/>
</dbReference>
<dbReference type="PANTHER" id="PTHR33447">
    <property type="entry name" value="GLUTATHIONE GAMMA-GLUTAMYLCYSTEINYLTRANSFERASE"/>
    <property type="match status" value="1"/>
</dbReference>
<name>A0A150RXN0_SORCE</name>